<reference evidence="2" key="1">
    <citation type="journal article" date="2014" name="Int. J. Syst. Evol. Microbiol.">
        <title>Complete genome sequence of Corynebacterium casei LMG S-19264T (=DSM 44701T), isolated from a smear-ripened cheese.</title>
        <authorList>
            <consortium name="US DOE Joint Genome Institute (JGI-PGF)"/>
            <person name="Walter F."/>
            <person name="Albersmeier A."/>
            <person name="Kalinowski J."/>
            <person name="Ruckert C."/>
        </authorList>
    </citation>
    <scope>NUCLEOTIDE SEQUENCE</scope>
    <source>
        <strain evidence="2">JCM 10088</strain>
    </source>
</reference>
<feature type="transmembrane region" description="Helical" evidence="1">
    <location>
        <begin position="124"/>
        <end position="145"/>
    </location>
</feature>
<comment type="caution">
    <text evidence="2">The sequence shown here is derived from an EMBL/GenBank/DDBJ whole genome shotgun (WGS) entry which is preliminary data.</text>
</comment>
<keyword evidence="3" id="KW-1185">Reference proteome</keyword>
<dbReference type="Proteomes" id="UP000610960">
    <property type="component" value="Unassembled WGS sequence"/>
</dbReference>
<evidence type="ECO:0000313" key="3">
    <source>
        <dbReference type="Proteomes" id="UP000610960"/>
    </source>
</evidence>
<dbReference type="RefSeq" id="WP_188595807.1">
    <property type="nucleotide sequence ID" value="NZ_BMNL01000001.1"/>
</dbReference>
<dbReference type="Pfam" id="PF06939">
    <property type="entry name" value="DUF1286"/>
    <property type="match status" value="1"/>
</dbReference>
<accession>A0A830GTR7</accession>
<keyword evidence="1" id="KW-1133">Transmembrane helix</keyword>
<protein>
    <submittedName>
        <fullName evidence="2">Uncharacterized protein</fullName>
    </submittedName>
</protein>
<evidence type="ECO:0000256" key="1">
    <source>
        <dbReference type="SAM" id="Phobius"/>
    </source>
</evidence>
<evidence type="ECO:0000313" key="2">
    <source>
        <dbReference type="EMBL" id="GGP19680.1"/>
    </source>
</evidence>
<dbReference type="InterPro" id="IPR009705">
    <property type="entry name" value="DUF1286"/>
</dbReference>
<sequence>MLLKVHVIFTMGLCALVASSLDSEAIIGIAIIQSIIVNYAIDQLGHRGGVRIPRTHSPTGALITGLSTAPLALLAKVTPIYVTAVALIGALAGLSHLLLDSMTENGIYVRGRRRAISHFRFNDNALNQAFMIMGVAMLLIALIIIR</sequence>
<organism evidence="2 3">
    <name type="scientific">Thermocladium modestius</name>
    <dbReference type="NCBI Taxonomy" id="62609"/>
    <lineage>
        <taxon>Archaea</taxon>
        <taxon>Thermoproteota</taxon>
        <taxon>Thermoprotei</taxon>
        <taxon>Thermoproteales</taxon>
        <taxon>Thermoproteaceae</taxon>
        <taxon>Thermocladium</taxon>
    </lineage>
</organism>
<gene>
    <name evidence="2" type="ORF">GCM10007981_04340</name>
</gene>
<proteinExistence type="predicted"/>
<keyword evidence="1" id="KW-0812">Transmembrane</keyword>
<dbReference type="EMBL" id="BMNL01000001">
    <property type="protein sequence ID" value="GGP19680.1"/>
    <property type="molecule type" value="Genomic_DNA"/>
</dbReference>
<keyword evidence="1" id="KW-0472">Membrane</keyword>
<dbReference type="AlphaFoldDB" id="A0A830GTR7"/>
<name>A0A830GTR7_9CREN</name>
<reference evidence="2" key="2">
    <citation type="submission" date="2020-09" db="EMBL/GenBank/DDBJ databases">
        <authorList>
            <person name="Sun Q."/>
            <person name="Ohkuma M."/>
        </authorList>
    </citation>
    <scope>NUCLEOTIDE SEQUENCE</scope>
    <source>
        <strain evidence="2">JCM 10088</strain>
    </source>
</reference>
<feature type="transmembrane region" description="Helical" evidence="1">
    <location>
        <begin position="80"/>
        <end position="103"/>
    </location>
</feature>